<dbReference type="Proteomes" id="UP000299102">
    <property type="component" value="Unassembled WGS sequence"/>
</dbReference>
<keyword evidence="2" id="KW-0732">Signal</keyword>
<evidence type="ECO:0000256" key="1">
    <source>
        <dbReference type="SAM" id="MobiDB-lite"/>
    </source>
</evidence>
<reference evidence="3 4" key="1">
    <citation type="journal article" date="2019" name="Commun. Biol.">
        <title>The bagworm genome reveals a unique fibroin gene that provides high tensile strength.</title>
        <authorList>
            <person name="Kono N."/>
            <person name="Nakamura H."/>
            <person name="Ohtoshi R."/>
            <person name="Tomita M."/>
            <person name="Numata K."/>
            <person name="Arakawa K."/>
        </authorList>
    </citation>
    <scope>NUCLEOTIDE SEQUENCE [LARGE SCALE GENOMIC DNA]</scope>
</reference>
<feature type="region of interest" description="Disordered" evidence="1">
    <location>
        <begin position="182"/>
        <end position="216"/>
    </location>
</feature>
<feature type="region of interest" description="Disordered" evidence="1">
    <location>
        <begin position="295"/>
        <end position="319"/>
    </location>
</feature>
<organism evidence="3 4">
    <name type="scientific">Eumeta variegata</name>
    <name type="common">Bagworm moth</name>
    <name type="synonym">Eumeta japonica</name>
    <dbReference type="NCBI Taxonomy" id="151549"/>
    <lineage>
        <taxon>Eukaryota</taxon>
        <taxon>Metazoa</taxon>
        <taxon>Ecdysozoa</taxon>
        <taxon>Arthropoda</taxon>
        <taxon>Hexapoda</taxon>
        <taxon>Insecta</taxon>
        <taxon>Pterygota</taxon>
        <taxon>Neoptera</taxon>
        <taxon>Endopterygota</taxon>
        <taxon>Lepidoptera</taxon>
        <taxon>Glossata</taxon>
        <taxon>Ditrysia</taxon>
        <taxon>Tineoidea</taxon>
        <taxon>Psychidae</taxon>
        <taxon>Oiketicinae</taxon>
        <taxon>Eumeta</taxon>
    </lineage>
</organism>
<gene>
    <name evidence="3" type="ORF">EVAR_4275_1</name>
</gene>
<comment type="caution">
    <text evidence="3">The sequence shown here is derived from an EMBL/GenBank/DDBJ whole genome shotgun (WGS) entry which is preliminary data.</text>
</comment>
<name>A0A4C1VB92_EUMVA</name>
<protein>
    <submittedName>
        <fullName evidence="3">Uncharacterized protein</fullName>
    </submittedName>
</protein>
<feature type="chain" id="PRO_5020034357" evidence="2">
    <location>
        <begin position="19"/>
        <end position="474"/>
    </location>
</feature>
<evidence type="ECO:0000313" key="3">
    <source>
        <dbReference type="EMBL" id="GBP36131.1"/>
    </source>
</evidence>
<dbReference type="AlphaFoldDB" id="A0A4C1VB92"/>
<feature type="signal peptide" evidence="2">
    <location>
        <begin position="1"/>
        <end position="18"/>
    </location>
</feature>
<proteinExistence type="predicted"/>
<evidence type="ECO:0000256" key="2">
    <source>
        <dbReference type="SAM" id="SignalP"/>
    </source>
</evidence>
<accession>A0A4C1VB92</accession>
<sequence>MLCVCVCVCVYTCACASACVCATRGSAGGGGPPAPVTRHRPATEAASAAVVSSTHSASLHNRSLALHIVFESSPAGSGPQSFALALAHSVGRSADGERIDTENAQNVSGVRPVRHTRGARTPGTAPRLPCTGDIQQLTRNRSKADRGDRYGRGLFIIAYERWWRSVRRRHVLYFRRQQSIAGRRGTGASASPPAPGCRNAAKPPAPAPPARPRHRDIRNVIRCRAPSCLGLHRNPWPTLSLTISNVATCAEIVSINRSAILAKEIKQIMIDSCSMRISYKSGESSGMNLNISSSKKHKISSLRDEPLSPTPSPVTKSGILKTPLTGSRSIVLIAIDHGPAFDTASDPADNVVMRLWPGSENLSSIGSRTVETITLFFDIDSGLYRNGRRYLVVRSRIFHTLFLRVQVRDGGLMLPHSRTSSHRGHDPDSPVVMAPFRGSKLEEFPSQSKIKRSCQWVHRHHPRPSRSSLGGMVK</sequence>
<evidence type="ECO:0000313" key="4">
    <source>
        <dbReference type="Proteomes" id="UP000299102"/>
    </source>
</evidence>
<keyword evidence="4" id="KW-1185">Reference proteome</keyword>
<dbReference type="EMBL" id="BGZK01000315">
    <property type="protein sequence ID" value="GBP36131.1"/>
    <property type="molecule type" value="Genomic_DNA"/>
</dbReference>